<dbReference type="AlphaFoldDB" id="A0A518E1Y8"/>
<protein>
    <submittedName>
        <fullName evidence="5">Serine protease HtrA</fullName>
    </submittedName>
</protein>
<dbReference type="Gene3D" id="2.40.10.120">
    <property type="match status" value="1"/>
</dbReference>
<dbReference type="GO" id="GO:0006508">
    <property type="term" value="P:proteolysis"/>
    <property type="evidence" value="ECO:0007669"/>
    <property type="project" value="UniProtKB-KW"/>
</dbReference>
<reference evidence="5 6" key="1">
    <citation type="submission" date="2019-02" db="EMBL/GenBank/DDBJ databases">
        <title>Deep-cultivation of Planctomycetes and their phenomic and genomic characterization uncovers novel biology.</title>
        <authorList>
            <person name="Wiegand S."/>
            <person name="Jogler M."/>
            <person name="Boedeker C."/>
            <person name="Pinto D."/>
            <person name="Vollmers J."/>
            <person name="Rivas-Marin E."/>
            <person name="Kohn T."/>
            <person name="Peeters S.H."/>
            <person name="Heuer A."/>
            <person name="Rast P."/>
            <person name="Oberbeckmann S."/>
            <person name="Bunk B."/>
            <person name="Jeske O."/>
            <person name="Meyerdierks A."/>
            <person name="Storesund J.E."/>
            <person name="Kallscheuer N."/>
            <person name="Luecker S."/>
            <person name="Lage O.M."/>
            <person name="Pohl T."/>
            <person name="Merkel B.J."/>
            <person name="Hornburger P."/>
            <person name="Mueller R.-W."/>
            <person name="Bruemmer F."/>
            <person name="Labrenz M."/>
            <person name="Spormann A.M."/>
            <person name="Op den Camp H."/>
            <person name="Overmann J."/>
            <person name="Amann R."/>
            <person name="Jetten M.S.M."/>
            <person name="Mascher T."/>
            <person name="Medema M.H."/>
            <person name="Devos D.P."/>
            <person name="Kaster A.-K."/>
            <person name="Ovreas L."/>
            <person name="Rohde M."/>
            <person name="Galperin M.Y."/>
            <person name="Jogler C."/>
        </authorList>
    </citation>
    <scope>NUCLEOTIDE SEQUENCE [LARGE SCALE GENOMIC DNA]</scope>
    <source>
        <strain evidence="5 6">Pla85_3_4</strain>
    </source>
</reference>
<keyword evidence="2" id="KW-0378">Hydrolase</keyword>
<dbReference type="GO" id="GO:0004252">
    <property type="term" value="F:serine-type endopeptidase activity"/>
    <property type="evidence" value="ECO:0007669"/>
    <property type="project" value="InterPro"/>
</dbReference>
<accession>A0A518E1Y8</accession>
<dbReference type="InterPro" id="IPR009003">
    <property type="entry name" value="Peptidase_S1_PA"/>
</dbReference>
<dbReference type="InterPro" id="IPR051201">
    <property type="entry name" value="Chloro_Bact_Ser_Proteases"/>
</dbReference>
<dbReference type="EMBL" id="CP036433">
    <property type="protein sequence ID" value="QDU98107.1"/>
    <property type="molecule type" value="Genomic_DNA"/>
</dbReference>
<proteinExistence type="predicted"/>
<dbReference type="InterPro" id="IPR036034">
    <property type="entry name" value="PDZ_sf"/>
</dbReference>
<keyword evidence="6" id="KW-1185">Reference proteome</keyword>
<dbReference type="Pfam" id="PF13180">
    <property type="entry name" value="PDZ_2"/>
    <property type="match status" value="1"/>
</dbReference>
<organism evidence="5 6">
    <name type="scientific">Lignipirellula cremea</name>
    <dbReference type="NCBI Taxonomy" id="2528010"/>
    <lineage>
        <taxon>Bacteria</taxon>
        <taxon>Pseudomonadati</taxon>
        <taxon>Planctomycetota</taxon>
        <taxon>Planctomycetia</taxon>
        <taxon>Pirellulales</taxon>
        <taxon>Pirellulaceae</taxon>
        <taxon>Lignipirellula</taxon>
    </lineage>
</organism>
<feature type="chain" id="PRO_5022206834" evidence="3">
    <location>
        <begin position="36"/>
        <end position="352"/>
    </location>
</feature>
<evidence type="ECO:0000256" key="2">
    <source>
        <dbReference type="ARBA" id="ARBA00022801"/>
    </source>
</evidence>
<dbReference type="SUPFAM" id="SSF50156">
    <property type="entry name" value="PDZ domain-like"/>
    <property type="match status" value="1"/>
</dbReference>
<dbReference type="KEGG" id="lcre:Pla8534_59680"/>
<feature type="signal peptide" evidence="3">
    <location>
        <begin position="1"/>
        <end position="35"/>
    </location>
</feature>
<evidence type="ECO:0000256" key="1">
    <source>
        <dbReference type="ARBA" id="ARBA00022670"/>
    </source>
</evidence>
<evidence type="ECO:0000259" key="4">
    <source>
        <dbReference type="PROSITE" id="PS50106"/>
    </source>
</evidence>
<dbReference type="SUPFAM" id="SSF50494">
    <property type="entry name" value="Trypsin-like serine proteases"/>
    <property type="match status" value="1"/>
</dbReference>
<feature type="domain" description="PDZ" evidence="4">
    <location>
        <begin position="257"/>
        <end position="314"/>
    </location>
</feature>
<dbReference type="RefSeq" id="WP_145057081.1">
    <property type="nucleotide sequence ID" value="NZ_CP036433.1"/>
</dbReference>
<dbReference type="InterPro" id="IPR001478">
    <property type="entry name" value="PDZ"/>
</dbReference>
<dbReference type="OrthoDB" id="248175at2"/>
<name>A0A518E1Y8_9BACT</name>
<keyword evidence="1 5" id="KW-0645">Protease</keyword>
<dbReference type="Pfam" id="PF13365">
    <property type="entry name" value="Trypsin_2"/>
    <property type="match status" value="1"/>
</dbReference>
<keyword evidence="3" id="KW-0732">Signal</keyword>
<dbReference type="PROSITE" id="PS50106">
    <property type="entry name" value="PDZ"/>
    <property type="match status" value="1"/>
</dbReference>
<evidence type="ECO:0000313" key="6">
    <source>
        <dbReference type="Proteomes" id="UP000317648"/>
    </source>
</evidence>
<evidence type="ECO:0000256" key="3">
    <source>
        <dbReference type="SAM" id="SignalP"/>
    </source>
</evidence>
<dbReference type="PRINTS" id="PR00834">
    <property type="entry name" value="PROTEASES2C"/>
</dbReference>
<dbReference type="Gene3D" id="2.30.42.10">
    <property type="match status" value="1"/>
</dbReference>
<sequence length="352" mass="36456" precursor="true">MSSVLTPLPCLRRGMFVPHPAKLISLAAVCMLAFACGFSQKPENLAADENSEQISDGVRLTPKAARAAVARTRNLLVRVESFGGDPPVRAATTGVLVSSTGHILTSSYQLPAKPLAVTCTLSDGKRRIAKVLGRDNTRQLCLLKVEGADLPTPTIVRRDSLQVGQYAIAVGAALGVERPTLSLGIISATSRISGRAVQVDCNTGPGNYGGLVLDIEGGVIGVCSPLHPQANEGASGVAWCDSGIGFAVPLDGLAPVIAAMERGEVLEQGWLGIDLDDTPGGPVVKAVAPNSPAAGAKLAAGDRITHCGGAEVQSRADLKRLLGTHLAGEDLEIAWQRDGNPQQAIVRLTPLP</sequence>
<dbReference type="Proteomes" id="UP000317648">
    <property type="component" value="Chromosome"/>
</dbReference>
<dbReference type="PANTHER" id="PTHR43343:SF3">
    <property type="entry name" value="PROTEASE DO-LIKE 8, CHLOROPLASTIC"/>
    <property type="match status" value="1"/>
</dbReference>
<dbReference type="InterPro" id="IPR001940">
    <property type="entry name" value="Peptidase_S1C"/>
</dbReference>
<gene>
    <name evidence="5" type="primary">htrA_5</name>
    <name evidence="5" type="ORF">Pla8534_59680</name>
</gene>
<dbReference type="SMART" id="SM00228">
    <property type="entry name" value="PDZ"/>
    <property type="match status" value="1"/>
</dbReference>
<evidence type="ECO:0000313" key="5">
    <source>
        <dbReference type="EMBL" id="QDU98107.1"/>
    </source>
</evidence>
<dbReference type="PANTHER" id="PTHR43343">
    <property type="entry name" value="PEPTIDASE S12"/>
    <property type="match status" value="1"/>
</dbReference>